<name>A0A0G4EPF0_VITBC</name>
<accession>A0A0G4EPF0</accession>
<keyword evidence="3" id="KW-1185">Reference proteome</keyword>
<dbReference type="AlphaFoldDB" id="A0A0G4EPF0"/>
<sequence>MGRLLSLFLVALAAVAATPASAYPPPAAGGGRMWMACRPPDGIDEPLLRDDKPTEIALDACQIARQGLWRQMRPTEGLRVNTGRLAAKRAWWWKESSPTESSTGTAWSPAAVCPKWTSCPSRS</sequence>
<dbReference type="InParanoid" id="A0A0G4EPF0"/>
<keyword evidence="1" id="KW-0732">Signal</keyword>
<reference evidence="2 3" key="1">
    <citation type="submission" date="2014-11" db="EMBL/GenBank/DDBJ databases">
        <authorList>
            <person name="Zhu J."/>
            <person name="Qi W."/>
            <person name="Song R."/>
        </authorList>
    </citation>
    <scope>NUCLEOTIDE SEQUENCE [LARGE SCALE GENOMIC DNA]</scope>
</reference>
<dbReference type="VEuPathDB" id="CryptoDB:Vbra_2970"/>
<feature type="signal peptide" evidence="1">
    <location>
        <begin position="1"/>
        <end position="22"/>
    </location>
</feature>
<dbReference type="EMBL" id="CDMY01000277">
    <property type="protein sequence ID" value="CEL99309.1"/>
    <property type="molecule type" value="Genomic_DNA"/>
</dbReference>
<proteinExistence type="predicted"/>
<protein>
    <recommendedName>
        <fullName evidence="4">SCP domain-containing protein</fullName>
    </recommendedName>
</protein>
<gene>
    <name evidence="2" type="ORF">Vbra_2970</name>
</gene>
<evidence type="ECO:0000256" key="1">
    <source>
        <dbReference type="SAM" id="SignalP"/>
    </source>
</evidence>
<organism evidence="2 3">
    <name type="scientific">Vitrella brassicaformis (strain CCMP3155)</name>
    <dbReference type="NCBI Taxonomy" id="1169540"/>
    <lineage>
        <taxon>Eukaryota</taxon>
        <taxon>Sar</taxon>
        <taxon>Alveolata</taxon>
        <taxon>Colpodellida</taxon>
        <taxon>Vitrellaceae</taxon>
        <taxon>Vitrella</taxon>
    </lineage>
</organism>
<evidence type="ECO:0008006" key="4">
    <source>
        <dbReference type="Google" id="ProtNLM"/>
    </source>
</evidence>
<feature type="chain" id="PRO_5005187407" description="SCP domain-containing protein" evidence="1">
    <location>
        <begin position="23"/>
        <end position="123"/>
    </location>
</feature>
<evidence type="ECO:0000313" key="2">
    <source>
        <dbReference type="EMBL" id="CEL99309.1"/>
    </source>
</evidence>
<dbReference type="Proteomes" id="UP000041254">
    <property type="component" value="Unassembled WGS sequence"/>
</dbReference>
<evidence type="ECO:0000313" key="3">
    <source>
        <dbReference type="Proteomes" id="UP000041254"/>
    </source>
</evidence>